<reference evidence="2 3" key="1">
    <citation type="journal article" date="2023" name="Genes (Basel)">
        <title>Chromosome-Level Genome Assembly and Circadian Gene Repertoire of the Patagonia Blennie Eleginops maclovinus-The Closest Ancestral Proxy of Antarctic Cryonotothenioids.</title>
        <authorList>
            <person name="Cheng C.C."/>
            <person name="Rivera-Colon A.G."/>
            <person name="Minhas B.F."/>
            <person name="Wilson L."/>
            <person name="Rayamajhi N."/>
            <person name="Vargas-Chacoff L."/>
            <person name="Catchen J.M."/>
        </authorList>
    </citation>
    <scope>NUCLEOTIDE SEQUENCE [LARGE SCALE GENOMIC DNA]</scope>
    <source>
        <strain evidence="2">JMC-PN-2008</strain>
    </source>
</reference>
<sequence length="76" mass="8271">MSVSSAQSILPTRADVTRNLEDAATRKKHPSAPTQPTQPPRGTHPALRTIDSRHVTCATNRIGANLLMVRSCRLVL</sequence>
<feature type="compositionally biased region" description="Basic and acidic residues" evidence="1">
    <location>
        <begin position="15"/>
        <end position="25"/>
    </location>
</feature>
<protein>
    <submittedName>
        <fullName evidence="2">Uncharacterized protein</fullName>
    </submittedName>
</protein>
<evidence type="ECO:0000256" key="1">
    <source>
        <dbReference type="SAM" id="MobiDB-lite"/>
    </source>
</evidence>
<evidence type="ECO:0000313" key="2">
    <source>
        <dbReference type="EMBL" id="KAK5857735.1"/>
    </source>
</evidence>
<comment type="caution">
    <text evidence="2">The sequence shown here is derived from an EMBL/GenBank/DDBJ whole genome shotgun (WGS) entry which is preliminary data.</text>
</comment>
<organism evidence="2 3">
    <name type="scientific">Eleginops maclovinus</name>
    <name type="common">Patagonian blennie</name>
    <name type="synonym">Eleginus maclovinus</name>
    <dbReference type="NCBI Taxonomy" id="56733"/>
    <lineage>
        <taxon>Eukaryota</taxon>
        <taxon>Metazoa</taxon>
        <taxon>Chordata</taxon>
        <taxon>Craniata</taxon>
        <taxon>Vertebrata</taxon>
        <taxon>Euteleostomi</taxon>
        <taxon>Actinopterygii</taxon>
        <taxon>Neopterygii</taxon>
        <taxon>Teleostei</taxon>
        <taxon>Neoteleostei</taxon>
        <taxon>Acanthomorphata</taxon>
        <taxon>Eupercaria</taxon>
        <taxon>Perciformes</taxon>
        <taxon>Notothenioidei</taxon>
        <taxon>Eleginopidae</taxon>
        <taxon>Eleginops</taxon>
    </lineage>
</organism>
<dbReference type="AlphaFoldDB" id="A0AAN7X8U6"/>
<accession>A0AAN7X8U6</accession>
<proteinExistence type="predicted"/>
<dbReference type="EMBL" id="JAUZQC010000016">
    <property type="protein sequence ID" value="KAK5857735.1"/>
    <property type="molecule type" value="Genomic_DNA"/>
</dbReference>
<name>A0AAN7X8U6_ELEMC</name>
<keyword evidence="3" id="KW-1185">Reference proteome</keyword>
<feature type="compositionally biased region" description="Polar residues" evidence="1">
    <location>
        <begin position="1"/>
        <end position="10"/>
    </location>
</feature>
<dbReference type="Proteomes" id="UP001346869">
    <property type="component" value="Unassembled WGS sequence"/>
</dbReference>
<evidence type="ECO:0000313" key="3">
    <source>
        <dbReference type="Proteomes" id="UP001346869"/>
    </source>
</evidence>
<reference evidence="2 3" key="2">
    <citation type="journal article" date="2023" name="Mol. Biol. Evol.">
        <title>Genomics of Secondarily Temperate Adaptation in the Only Non-Antarctic Icefish.</title>
        <authorList>
            <person name="Rivera-Colon A.G."/>
            <person name="Rayamajhi N."/>
            <person name="Minhas B.F."/>
            <person name="Madrigal G."/>
            <person name="Bilyk K.T."/>
            <person name="Yoon V."/>
            <person name="Hune M."/>
            <person name="Gregory S."/>
            <person name="Cheng C.H.C."/>
            <person name="Catchen J.M."/>
        </authorList>
    </citation>
    <scope>NUCLEOTIDE SEQUENCE [LARGE SCALE GENOMIC DNA]</scope>
    <source>
        <strain evidence="2">JMC-PN-2008</strain>
    </source>
</reference>
<feature type="region of interest" description="Disordered" evidence="1">
    <location>
        <begin position="1"/>
        <end position="47"/>
    </location>
</feature>
<gene>
    <name evidence="2" type="ORF">PBY51_010960</name>
</gene>